<keyword evidence="12" id="KW-1185">Reference proteome</keyword>
<dbReference type="Proteomes" id="UP000190135">
    <property type="component" value="Unassembled WGS sequence"/>
</dbReference>
<sequence length="528" mass="56070">MLLEGWRRALLAILAGAIATLALPPFNLPVFAFVSFPILLWLIGGVAGAPGAGLLGRAAPAFVVGWQFGFGYFVAGLWWLGAAMMVDVGEFWWAIPFAVLGLPAILAFYFGFAAVLARLFWSEGAGRLFAFAAAFALAEYARGVLFTGFPWNEIGVMAAPIPLMMQSVSVVGLHGLTLGALLVFAAPALLADPAGRSRAAALALVALLVVAHLGFGAWRLWNSQEGTVADVSLLVVQPGIEQSDKWDEAEADRIWRRLVGVTLQGKSKMGTPGRDAPRSRLIVWPESAFPFILTHHPEAIADLGQMLQPGESLAAGATRLEGDDNSLAYNSVYLIDDEGAIVEARDKVHLVPFGEYLPLGSLLSRFGLHQIVEMPGGFTLGASHGSVPFAGTAGFLPLVCYEIIFPSEYAAIVAGKNRPSFILNVTNDAWYGRTPGPYQHLRQAELAAVALGLPLVRSANTGISVVNDAYGRTIDSLALGSTGNVEAPLPDVLTAPFYARYIDLAFWCAFVATCAVAIATALTMGKSN</sequence>
<dbReference type="GO" id="GO:0016410">
    <property type="term" value="F:N-acyltransferase activity"/>
    <property type="evidence" value="ECO:0007669"/>
    <property type="project" value="UniProtKB-UniRule"/>
</dbReference>
<evidence type="ECO:0000256" key="4">
    <source>
        <dbReference type="ARBA" id="ARBA00022679"/>
    </source>
</evidence>
<keyword evidence="4 9" id="KW-0808">Transferase</keyword>
<proteinExistence type="inferred from homology"/>
<dbReference type="STRING" id="1365950.SAMN05428963_10915"/>
<dbReference type="EC" id="2.3.1.269" evidence="9"/>
<reference evidence="11 12" key="1">
    <citation type="submission" date="2017-02" db="EMBL/GenBank/DDBJ databases">
        <authorList>
            <person name="Peterson S.W."/>
        </authorList>
    </citation>
    <scope>NUCLEOTIDE SEQUENCE [LARGE SCALE GENOMIC DNA]</scope>
    <source>
        <strain evidence="11 12">USBA 369</strain>
    </source>
</reference>
<keyword evidence="5 9" id="KW-0812">Transmembrane</keyword>
<dbReference type="InterPro" id="IPR004563">
    <property type="entry name" value="Apolipo_AcylTrfase"/>
</dbReference>
<protein>
    <recommendedName>
        <fullName evidence="9">Apolipoprotein N-acyltransferase</fullName>
        <shortName evidence="9">ALP N-acyltransferase</shortName>
        <ecNumber evidence="9">2.3.1.269</ecNumber>
    </recommendedName>
</protein>
<dbReference type="AlphaFoldDB" id="A0A1T4S5B8"/>
<comment type="subcellular location">
    <subcellularLocation>
        <location evidence="1 9">Cell membrane</location>
        <topology evidence="1 9">Multi-pass membrane protein</topology>
    </subcellularLocation>
</comment>
<accession>A0A1T4S5B8</accession>
<dbReference type="InterPro" id="IPR036526">
    <property type="entry name" value="C-N_Hydrolase_sf"/>
</dbReference>
<dbReference type="OrthoDB" id="9804277at2"/>
<comment type="catalytic activity">
    <reaction evidence="9">
        <text>N-terminal S-1,2-diacyl-sn-glyceryl-L-cysteinyl-[lipoprotein] + a glycerophospholipid = N-acyl-S-1,2-diacyl-sn-glyceryl-L-cysteinyl-[lipoprotein] + a 2-acyl-sn-glycero-3-phospholipid + H(+)</text>
        <dbReference type="Rhea" id="RHEA:48228"/>
        <dbReference type="Rhea" id="RHEA-COMP:14681"/>
        <dbReference type="Rhea" id="RHEA-COMP:14684"/>
        <dbReference type="ChEBI" id="CHEBI:15378"/>
        <dbReference type="ChEBI" id="CHEBI:136912"/>
        <dbReference type="ChEBI" id="CHEBI:140656"/>
        <dbReference type="ChEBI" id="CHEBI:140657"/>
        <dbReference type="ChEBI" id="CHEBI:140660"/>
        <dbReference type="EC" id="2.3.1.269"/>
    </reaction>
</comment>
<dbReference type="CDD" id="cd07571">
    <property type="entry name" value="ALP_N-acyl_transferase"/>
    <property type="match status" value="1"/>
</dbReference>
<dbReference type="Gene3D" id="3.60.110.10">
    <property type="entry name" value="Carbon-nitrogen hydrolase"/>
    <property type="match status" value="1"/>
</dbReference>
<comment type="function">
    <text evidence="9">Catalyzes the phospholipid dependent N-acylation of the N-terminal cysteine of apolipoprotein, the last step in lipoprotein maturation.</text>
</comment>
<feature type="transmembrane region" description="Helical" evidence="9">
    <location>
        <begin position="504"/>
        <end position="524"/>
    </location>
</feature>
<organism evidence="11 12">
    <name type="scientific">Consotaella salsifontis</name>
    <dbReference type="NCBI Taxonomy" id="1365950"/>
    <lineage>
        <taxon>Bacteria</taxon>
        <taxon>Pseudomonadati</taxon>
        <taxon>Pseudomonadota</taxon>
        <taxon>Alphaproteobacteria</taxon>
        <taxon>Hyphomicrobiales</taxon>
        <taxon>Aurantimonadaceae</taxon>
        <taxon>Consotaella</taxon>
    </lineage>
</organism>
<dbReference type="HAMAP" id="MF_01148">
    <property type="entry name" value="Lnt"/>
    <property type="match status" value="1"/>
</dbReference>
<keyword evidence="11" id="KW-0449">Lipoprotein</keyword>
<comment type="pathway">
    <text evidence="9">Protein modification; lipoprotein biosynthesis (N-acyl transfer).</text>
</comment>
<dbReference type="Pfam" id="PF20154">
    <property type="entry name" value="LNT_N"/>
    <property type="match status" value="1"/>
</dbReference>
<evidence type="ECO:0000256" key="8">
    <source>
        <dbReference type="ARBA" id="ARBA00023315"/>
    </source>
</evidence>
<dbReference type="Pfam" id="PF00795">
    <property type="entry name" value="CN_hydrolase"/>
    <property type="match status" value="1"/>
</dbReference>
<feature type="transmembrane region" description="Helical" evidence="9">
    <location>
        <begin position="91"/>
        <end position="116"/>
    </location>
</feature>
<gene>
    <name evidence="9" type="primary">lnt</name>
    <name evidence="11" type="ORF">SAMN05428963_10915</name>
</gene>
<evidence type="ECO:0000256" key="2">
    <source>
        <dbReference type="ARBA" id="ARBA00010065"/>
    </source>
</evidence>
<evidence type="ECO:0000313" key="12">
    <source>
        <dbReference type="Proteomes" id="UP000190135"/>
    </source>
</evidence>
<dbReference type="SUPFAM" id="SSF56317">
    <property type="entry name" value="Carbon-nitrogen hydrolase"/>
    <property type="match status" value="1"/>
</dbReference>
<evidence type="ECO:0000313" key="11">
    <source>
        <dbReference type="EMBL" id="SKA23490.1"/>
    </source>
</evidence>
<dbReference type="InterPro" id="IPR045378">
    <property type="entry name" value="LNT_N"/>
</dbReference>
<evidence type="ECO:0000256" key="9">
    <source>
        <dbReference type="HAMAP-Rule" id="MF_01148"/>
    </source>
</evidence>
<dbReference type="GO" id="GO:0042158">
    <property type="term" value="P:lipoprotein biosynthetic process"/>
    <property type="evidence" value="ECO:0007669"/>
    <property type="project" value="UniProtKB-UniRule"/>
</dbReference>
<feature type="transmembrane region" description="Helical" evidence="9">
    <location>
        <begin position="62"/>
        <end position="85"/>
    </location>
</feature>
<dbReference type="PANTHER" id="PTHR38686">
    <property type="entry name" value="APOLIPOPROTEIN N-ACYLTRANSFERASE"/>
    <property type="match status" value="1"/>
</dbReference>
<evidence type="ECO:0000256" key="6">
    <source>
        <dbReference type="ARBA" id="ARBA00022989"/>
    </source>
</evidence>
<comment type="similarity">
    <text evidence="2 9">Belongs to the CN hydrolase family. Apolipoprotein N-acyltransferase subfamily.</text>
</comment>
<evidence type="ECO:0000256" key="3">
    <source>
        <dbReference type="ARBA" id="ARBA00022475"/>
    </source>
</evidence>
<evidence type="ECO:0000259" key="10">
    <source>
        <dbReference type="PROSITE" id="PS50263"/>
    </source>
</evidence>
<dbReference type="PANTHER" id="PTHR38686:SF1">
    <property type="entry name" value="APOLIPOPROTEIN N-ACYLTRANSFERASE"/>
    <property type="match status" value="1"/>
</dbReference>
<feature type="transmembrane region" description="Helical" evidence="9">
    <location>
        <begin position="32"/>
        <end position="55"/>
    </location>
</feature>
<keyword evidence="8 9" id="KW-0012">Acyltransferase</keyword>
<evidence type="ECO:0000256" key="5">
    <source>
        <dbReference type="ARBA" id="ARBA00022692"/>
    </source>
</evidence>
<name>A0A1T4S5B8_9HYPH</name>
<feature type="transmembrane region" description="Helical" evidence="9">
    <location>
        <begin position="202"/>
        <end position="221"/>
    </location>
</feature>
<feature type="domain" description="CN hydrolase" evidence="10">
    <location>
        <begin position="236"/>
        <end position="499"/>
    </location>
</feature>
<evidence type="ECO:0000256" key="7">
    <source>
        <dbReference type="ARBA" id="ARBA00023136"/>
    </source>
</evidence>
<dbReference type="InterPro" id="IPR003010">
    <property type="entry name" value="C-N_Hydrolase"/>
</dbReference>
<keyword evidence="6 9" id="KW-1133">Transmembrane helix</keyword>
<keyword evidence="7 9" id="KW-0472">Membrane</keyword>
<dbReference type="NCBIfam" id="TIGR00546">
    <property type="entry name" value="lnt"/>
    <property type="match status" value="1"/>
</dbReference>
<evidence type="ECO:0000256" key="1">
    <source>
        <dbReference type="ARBA" id="ARBA00004651"/>
    </source>
</evidence>
<dbReference type="GO" id="GO:0005886">
    <property type="term" value="C:plasma membrane"/>
    <property type="evidence" value="ECO:0007669"/>
    <property type="project" value="UniProtKB-SubCell"/>
</dbReference>
<feature type="transmembrane region" description="Helical" evidence="9">
    <location>
        <begin position="128"/>
        <end position="151"/>
    </location>
</feature>
<dbReference type="EMBL" id="FUXL01000009">
    <property type="protein sequence ID" value="SKA23490.1"/>
    <property type="molecule type" value="Genomic_DNA"/>
</dbReference>
<keyword evidence="3 9" id="KW-1003">Cell membrane</keyword>
<dbReference type="PROSITE" id="PS50263">
    <property type="entry name" value="CN_HYDROLASE"/>
    <property type="match status" value="1"/>
</dbReference>
<dbReference type="UniPathway" id="UPA00666"/>
<feature type="transmembrane region" description="Helical" evidence="9">
    <location>
        <begin position="171"/>
        <end position="190"/>
    </location>
</feature>